<name>A0A430B1W7_9ENTE</name>
<gene>
    <name evidence="2" type="ORF">CBF29_03140</name>
</gene>
<feature type="transmembrane region" description="Helical" evidence="1">
    <location>
        <begin position="82"/>
        <end position="104"/>
    </location>
</feature>
<dbReference type="RefSeq" id="WP_126807222.1">
    <property type="nucleotide sequence ID" value="NZ_NGKA01000003.1"/>
</dbReference>
<dbReference type="Proteomes" id="UP000287605">
    <property type="component" value="Unassembled WGS sequence"/>
</dbReference>
<dbReference type="InterPro" id="IPR025686">
    <property type="entry name" value="Glucos_trans_II"/>
</dbReference>
<protein>
    <recommendedName>
        <fullName evidence="4">Glucosyl transferase GtrII</fullName>
    </recommendedName>
</protein>
<keyword evidence="1" id="KW-0472">Membrane</keyword>
<keyword evidence="1" id="KW-1133">Transmembrane helix</keyword>
<dbReference type="Pfam" id="PF14264">
    <property type="entry name" value="Glucos_trans_II"/>
    <property type="match status" value="1"/>
</dbReference>
<reference evidence="2 3" key="1">
    <citation type="submission" date="2017-05" db="EMBL/GenBank/DDBJ databases">
        <title>Vagococcus spp. assemblies.</title>
        <authorList>
            <person name="Gulvik C.A."/>
        </authorList>
    </citation>
    <scope>NUCLEOTIDE SEQUENCE [LARGE SCALE GENOMIC DNA]</scope>
    <source>
        <strain evidence="2 3">CCUG 51432</strain>
    </source>
</reference>
<accession>A0A430B1W7</accession>
<dbReference type="AlphaFoldDB" id="A0A430B1W7"/>
<feature type="transmembrane region" description="Helical" evidence="1">
    <location>
        <begin position="116"/>
        <end position="137"/>
    </location>
</feature>
<organism evidence="2 3">
    <name type="scientific">Vagococcus elongatus</name>
    <dbReference type="NCBI Taxonomy" id="180344"/>
    <lineage>
        <taxon>Bacteria</taxon>
        <taxon>Bacillati</taxon>
        <taxon>Bacillota</taxon>
        <taxon>Bacilli</taxon>
        <taxon>Lactobacillales</taxon>
        <taxon>Enterococcaceae</taxon>
        <taxon>Vagococcus</taxon>
    </lineage>
</organism>
<feature type="transmembrane region" description="Helical" evidence="1">
    <location>
        <begin position="319"/>
        <end position="343"/>
    </location>
</feature>
<proteinExistence type="predicted"/>
<keyword evidence="3" id="KW-1185">Reference proteome</keyword>
<comment type="caution">
    <text evidence="2">The sequence shown here is derived from an EMBL/GenBank/DDBJ whole genome shotgun (WGS) entry which is preliminary data.</text>
</comment>
<evidence type="ECO:0000256" key="1">
    <source>
        <dbReference type="SAM" id="Phobius"/>
    </source>
</evidence>
<keyword evidence="1" id="KW-0812">Transmembrane</keyword>
<evidence type="ECO:0000313" key="2">
    <source>
        <dbReference type="EMBL" id="RSU14310.1"/>
    </source>
</evidence>
<feature type="transmembrane region" description="Helical" evidence="1">
    <location>
        <begin position="219"/>
        <end position="240"/>
    </location>
</feature>
<evidence type="ECO:0000313" key="3">
    <source>
        <dbReference type="Proteomes" id="UP000287605"/>
    </source>
</evidence>
<feature type="transmembrane region" description="Helical" evidence="1">
    <location>
        <begin position="373"/>
        <end position="390"/>
    </location>
</feature>
<feature type="transmembrane region" description="Helical" evidence="1">
    <location>
        <begin position="171"/>
        <end position="199"/>
    </location>
</feature>
<sequence>MMRFFSKSNGFLSFIKNNVSLTIFTFILTFALYSIKLVNRSFGMDTNTYITDYHDYLNHWYSISRFGEVFLKKLLWGPYTNIYLLNFLAIILFALSSLLICYLFTEIVDNEHIKYYMFIIPSLFLTSTFFVAQFYFVLQNFEYTLAMAFVILSVILIQQQTADKIFTIMKYAGAVLLLTFSIAVYQTFILFFVILVAALFLLEIRESFEKNQPYCFRKLFYRCLPYVLILLISVASYFVFDKLLLNYLALESKQHAENMMIWKSAGFKEGIVSLRMVLQDIIFKPNDLRRYLVYNFGFLATILLLIPLMGKFLLAKNKYFLTTLVCLVTLFVGGLGVAIAMGALPTPRSMAPQFPFLLAFLFFYISLCYKNKYLKIFIIGLVLFFGVTQFKTSSNSLFSEQMTYEEDERKMIQIDQSIKNLQLENADSYKLIIIGTSPSTNKFNLNIFSDLVGLSMFQFGESEQVGSYYITLNIISIMDSLGMSYNNPTLQEYMDVWKNKTTLENSKVDFGIEVIDDFIIVKIA</sequence>
<dbReference type="OrthoDB" id="2058228at2"/>
<feature type="transmembrane region" description="Helical" evidence="1">
    <location>
        <begin position="291"/>
        <end position="313"/>
    </location>
</feature>
<evidence type="ECO:0008006" key="4">
    <source>
        <dbReference type="Google" id="ProtNLM"/>
    </source>
</evidence>
<feature type="transmembrane region" description="Helical" evidence="1">
    <location>
        <begin position="350"/>
        <end position="367"/>
    </location>
</feature>
<dbReference type="EMBL" id="NGKA01000003">
    <property type="protein sequence ID" value="RSU14310.1"/>
    <property type="molecule type" value="Genomic_DNA"/>
</dbReference>
<feature type="transmembrane region" description="Helical" evidence="1">
    <location>
        <begin position="21"/>
        <end position="38"/>
    </location>
</feature>